<dbReference type="EMBL" id="VCGU01000011">
    <property type="protein sequence ID" value="TRY67152.1"/>
    <property type="molecule type" value="Genomic_DNA"/>
</dbReference>
<dbReference type="GO" id="GO:0004252">
    <property type="term" value="F:serine-type endopeptidase activity"/>
    <property type="evidence" value="ECO:0007669"/>
    <property type="project" value="InterPro"/>
</dbReference>
<accession>A0A553NNY7</accession>
<sequence length="344" mass="38189">MTVFSRILSNSGRPLLSQFSSRSPWPSGWRHFRQKGRRGHVGSQPMVRQETYAPVNWSVLAKPAAFTLGFSATAFVGATIWQYENMRKEKKARFAPGKGWFGPYWDNSPAMPKAGGFRNELNRWWNNLSPADLLFVGICAANVAVFLAWRVPALQPVMLKYFSCNPAATSTVCLPMILSVFSHSSFIHLAANMYVLHGFMKHGVQLLGPEQFLAVYMSAGVISSLASMVYKVGSGRMGYSLGASGAICTVLGIFGTMFPNALMQIVFIPGITFSASSAIKGLMAVDTAGLVMNWRFFDHAAHLGGMVFGVWWCYFGNKLVWENRLPVMQLWHDMFRGGEPPRFN</sequence>
<keyword evidence="6" id="KW-0378">Hydrolase</keyword>
<feature type="transmembrane region" description="Helical" evidence="9">
    <location>
        <begin position="239"/>
        <end position="258"/>
    </location>
</feature>
<dbReference type="InterPro" id="IPR035952">
    <property type="entry name" value="Rhomboid-like_sf"/>
</dbReference>
<protein>
    <recommendedName>
        <fullName evidence="4">rhomboid protease</fullName>
        <ecNumber evidence="4">3.4.21.105</ecNumber>
    </recommendedName>
</protein>
<dbReference type="Pfam" id="PF01694">
    <property type="entry name" value="Rhomboid"/>
    <property type="match status" value="1"/>
</dbReference>
<comment type="similarity">
    <text evidence="3">Belongs to the peptidase S54 family.</text>
</comment>
<dbReference type="FunFam" id="1.20.1540.10:FF:000012">
    <property type="entry name" value="Rhomboid family protein"/>
    <property type="match status" value="1"/>
</dbReference>
<evidence type="ECO:0000256" key="3">
    <source>
        <dbReference type="ARBA" id="ARBA00009045"/>
    </source>
</evidence>
<evidence type="ECO:0000256" key="7">
    <source>
        <dbReference type="ARBA" id="ARBA00022989"/>
    </source>
</evidence>
<comment type="caution">
    <text evidence="11">The sequence shown here is derived from an EMBL/GenBank/DDBJ whole genome shotgun (WGS) entry which is preliminary data.</text>
</comment>
<feature type="transmembrane region" description="Helical" evidence="9">
    <location>
        <begin position="169"/>
        <end position="191"/>
    </location>
</feature>
<comment type="catalytic activity">
    <reaction evidence="1">
        <text>Cleaves type-1 transmembrane domains using a catalytic dyad composed of serine and histidine that are contributed by different transmembrane domains.</text>
        <dbReference type="EC" id="3.4.21.105"/>
    </reaction>
</comment>
<evidence type="ECO:0000256" key="2">
    <source>
        <dbReference type="ARBA" id="ARBA00004141"/>
    </source>
</evidence>
<evidence type="ECO:0000256" key="6">
    <source>
        <dbReference type="ARBA" id="ARBA00022801"/>
    </source>
</evidence>
<evidence type="ECO:0000256" key="8">
    <source>
        <dbReference type="ARBA" id="ARBA00023136"/>
    </source>
</evidence>
<dbReference type="InterPro" id="IPR022764">
    <property type="entry name" value="Peptidase_S54_rhomboid_dom"/>
</dbReference>
<feature type="transmembrane region" description="Helical" evidence="9">
    <location>
        <begin position="296"/>
        <end position="315"/>
    </location>
</feature>
<feature type="transmembrane region" description="Helical" evidence="9">
    <location>
        <begin position="212"/>
        <end position="233"/>
    </location>
</feature>
<keyword evidence="5 9" id="KW-0812">Transmembrane</keyword>
<dbReference type="PANTHER" id="PTHR43731">
    <property type="entry name" value="RHOMBOID PROTEASE"/>
    <property type="match status" value="1"/>
</dbReference>
<evidence type="ECO:0000313" key="12">
    <source>
        <dbReference type="Proteomes" id="UP000318571"/>
    </source>
</evidence>
<dbReference type="GO" id="GO:0016020">
    <property type="term" value="C:membrane"/>
    <property type="evidence" value="ECO:0007669"/>
    <property type="project" value="UniProtKB-SubCell"/>
</dbReference>
<dbReference type="InterPro" id="IPR050925">
    <property type="entry name" value="Rhomboid_protease_S54"/>
</dbReference>
<dbReference type="Gene3D" id="1.20.1540.10">
    <property type="entry name" value="Rhomboid-like"/>
    <property type="match status" value="1"/>
</dbReference>
<dbReference type="Proteomes" id="UP000318571">
    <property type="component" value="Chromosome 4"/>
</dbReference>
<dbReference type="AlphaFoldDB" id="A0A553NNY7"/>
<dbReference type="STRING" id="6832.A0A553NNY7"/>
<dbReference type="OMA" id="SHANMLH"/>
<organism evidence="11 12">
    <name type="scientific">Tigriopus californicus</name>
    <name type="common">Marine copepod</name>
    <dbReference type="NCBI Taxonomy" id="6832"/>
    <lineage>
        <taxon>Eukaryota</taxon>
        <taxon>Metazoa</taxon>
        <taxon>Ecdysozoa</taxon>
        <taxon>Arthropoda</taxon>
        <taxon>Crustacea</taxon>
        <taxon>Multicrustacea</taxon>
        <taxon>Hexanauplia</taxon>
        <taxon>Copepoda</taxon>
        <taxon>Harpacticoida</taxon>
        <taxon>Harpacticidae</taxon>
        <taxon>Tigriopus</taxon>
    </lineage>
</organism>
<evidence type="ECO:0000313" key="11">
    <source>
        <dbReference type="EMBL" id="TRY67152.1"/>
    </source>
</evidence>
<gene>
    <name evidence="11" type="ORF">TCAL_02774</name>
</gene>
<feature type="transmembrane region" description="Helical" evidence="9">
    <location>
        <begin position="131"/>
        <end position="149"/>
    </location>
</feature>
<name>A0A553NNY7_TIGCA</name>
<proteinExistence type="inferred from homology"/>
<dbReference type="GO" id="GO:0006465">
    <property type="term" value="P:signal peptide processing"/>
    <property type="evidence" value="ECO:0007669"/>
    <property type="project" value="TreeGrafter"/>
</dbReference>
<evidence type="ECO:0000256" key="5">
    <source>
        <dbReference type="ARBA" id="ARBA00022692"/>
    </source>
</evidence>
<evidence type="ECO:0000259" key="10">
    <source>
        <dbReference type="Pfam" id="PF01694"/>
    </source>
</evidence>
<keyword evidence="12" id="KW-1185">Reference proteome</keyword>
<dbReference type="EC" id="3.4.21.105" evidence="4"/>
<evidence type="ECO:0000256" key="9">
    <source>
        <dbReference type="SAM" id="Phobius"/>
    </source>
</evidence>
<evidence type="ECO:0000256" key="1">
    <source>
        <dbReference type="ARBA" id="ARBA00000156"/>
    </source>
</evidence>
<reference evidence="11 12" key="1">
    <citation type="journal article" date="2018" name="Nat. Ecol. Evol.">
        <title>Genomic signatures of mitonuclear coevolution across populations of Tigriopus californicus.</title>
        <authorList>
            <person name="Barreto F.S."/>
            <person name="Watson E.T."/>
            <person name="Lima T.G."/>
            <person name="Willett C.S."/>
            <person name="Edmands S."/>
            <person name="Li W."/>
            <person name="Burton R.S."/>
        </authorList>
    </citation>
    <scope>NUCLEOTIDE SEQUENCE [LARGE SCALE GENOMIC DNA]</scope>
    <source>
        <strain evidence="11 12">San Diego</strain>
    </source>
</reference>
<keyword evidence="7 9" id="KW-1133">Transmembrane helix</keyword>
<feature type="domain" description="Peptidase S54 rhomboid" evidence="10">
    <location>
        <begin position="176"/>
        <end position="315"/>
    </location>
</feature>
<dbReference type="PANTHER" id="PTHR43731:SF14">
    <property type="entry name" value="PRESENILIN-ASSOCIATED RHOMBOID-LIKE PROTEIN, MITOCHONDRIAL"/>
    <property type="match status" value="1"/>
</dbReference>
<dbReference type="SUPFAM" id="SSF144091">
    <property type="entry name" value="Rhomboid-like"/>
    <property type="match status" value="1"/>
</dbReference>
<evidence type="ECO:0000256" key="4">
    <source>
        <dbReference type="ARBA" id="ARBA00013039"/>
    </source>
</evidence>
<keyword evidence="8 9" id="KW-0472">Membrane</keyword>
<comment type="subcellular location">
    <subcellularLocation>
        <location evidence="2">Membrane</location>
        <topology evidence="2">Multi-pass membrane protein</topology>
    </subcellularLocation>
</comment>
<feature type="transmembrane region" description="Helical" evidence="9">
    <location>
        <begin position="64"/>
        <end position="83"/>
    </location>
</feature>